<evidence type="ECO:0000313" key="2">
    <source>
        <dbReference type="Proteomes" id="UP000317624"/>
    </source>
</evidence>
<dbReference type="AlphaFoldDB" id="A0A558C474"/>
<organism evidence="1 2">
    <name type="scientific">Hymenobacter setariae</name>
    <dbReference type="NCBI Taxonomy" id="2594794"/>
    <lineage>
        <taxon>Bacteria</taxon>
        <taxon>Pseudomonadati</taxon>
        <taxon>Bacteroidota</taxon>
        <taxon>Cytophagia</taxon>
        <taxon>Cytophagales</taxon>
        <taxon>Hymenobacteraceae</taxon>
        <taxon>Hymenobacter</taxon>
    </lineage>
</organism>
<name>A0A558C474_9BACT</name>
<sequence length="178" mass="19836">MKKPSMIGWLIAVFFCFSVYAFQLPSWVRVPLKLPGASDDNASILIPSHIIKADSSSASTQLIARDSTGIYWVMNWNIMTGDGLHDSHRKRMYEDAIKNLTNGTTRTLYSRAEILIAAYRGIEFVLKEDASGGQTSFIYGRCVISEHTGYLLYFAPADKGGHKGLGGKTFFDSFTLRH</sequence>
<dbReference type="RefSeq" id="WP_144845242.1">
    <property type="nucleotide sequence ID" value="NZ_VMRJ01000001.1"/>
</dbReference>
<comment type="caution">
    <text evidence="1">The sequence shown here is derived from an EMBL/GenBank/DDBJ whole genome shotgun (WGS) entry which is preliminary data.</text>
</comment>
<reference evidence="1 2" key="1">
    <citation type="submission" date="2019-07" db="EMBL/GenBank/DDBJ databases">
        <title>Hymenobacter sp. straun FUR1 Genome sequencing and assembly.</title>
        <authorList>
            <person name="Chhetri G."/>
        </authorList>
    </citation>
    <scope>NUCLEOTIDE SEQUENCE [LARGE SCALE GENOMIC DNA]</scope>
    <source>
        <strain evidence="1 2">Fur1</strain>
    </source>
</reference>
<evidence type="ECO:0000313" key="1">
    <source>
        <dbReference type="EMBL" id="TVT43593.1"/>
    </source>
</evidence>
<protein>
    <submittedName>
        <fullName evidence="1">Uncharacterized protein</fullName>
    </submittedName>
</protein>
<dbReference type="EMBL" id="VMRJ01000001">
    <property type="protein sequence ID" value="TVT43593.1"/>
    <property type="molecule type" value="Genomic_DNA"/>
</dbReference>
<keyword evidence="2" id="KW-1185">Reference proteome</keyword>
<accession>A0A558C474</accession>
<dbReference type="Proteomes" id="UP000317624">
    <property type="component" value="Unassembled WGS sequence"/>
</dbReference>
<gene>
    <name evidence="1" type="ORF">FNT36_05775</name>
</gene>
<proteinExistence type="predicted"/>